<accession>A0A934P9D5</accession>
<dbReference type="RefSeq" id="WP_199567272.1">
    <property type="nucleotide sequence ID" value="NZ_JAENBP010000002.1"/>
</dbReference>
<dbReference type="Pfam" id="PF06998">
    <property type="entry name" value="DUF1307"/>
    <property type="match status" value="1"/>
</dbReference>
<sequence length="173" mass="19721">MKKRNIILSILLMLTLVFFAACGSKTSKETSDDSLKTMSFQHSSPGNNVIYTFYYEDGSDEVLKQETINTMSYEMFGVDSAEEAKEKVAPFVEQYQGLKGVEHEISYEDTYLKEFVMVDYSQVDLKEVKNIVGFELDNENATYISLEQSTAPLKAQNSGFEEVKDGKFKEFEE</sequence>
<evidence type="ECO:0000256" key="1">
    <source>
        <dbReference type="SAM" id="SignalP"/>
    </source>
</evidence>
<gene>
    <name evidence="2" type="ORF">JHK64_01680</name>
</gene>
<feature type="signal peptide" evidence="1">
    <location>
        <begin position="1"/>
        <end position="20"/>
    </location>
</feature>
<keyword evidence="1" id="KW-0732">Signal</keyword>
<organism evidence="2 3">
    <name type="scientific">Streptococcus zalophi</name>
    <dbReference type="NCBI Taxonomy" id="640031"/>
    <lineage>
        <taxon>Bacteria</taxon>
        <taxon>Bacillati</taxon>
        <taxon>Bacillota</taxon>
        <taxon>Bacilli</taxon>
        <taxon>Lactobacillales</taxon>
        <taxon>Streptococcaceae</taxon>
        <taxon>Streptococcus</taxon>
    </lineage>
</organism>
<dbReference type="Gene3D" id="3.30.1830.10">
    <property type="entry name" value="YehR-like"/>
    <property type="match status" value="1"/>
</dbReference>
<dbReference type="InterPro" id="IPR009736">
    <property type="entry name" value="DUF1307"/>
</dbReference>
<evidence type="ECO:0000313" key="2">
    <source>
        <dbReference type="EMBL" id="MBJ8349341.1"/>
    </source>
</evidence>
<protein>
    <submittedName>
        <fullName evidence="2">DUF1307 domain-containing protein</fullName>
    </submittedName>
</protein>
<dbReference type="PROSITE" id="PS51257">
    <property type="entry name" value="PROKAR_LIPOPROTEIN"/>
    <property type="match status" value="1"/>
</dbReference>
<proteinExistence type="predicted"/>
<dbReference type="EMBL" id="JAENBP010000002">
    <property type="protein sequence ID" value="MBJ8349341.1"/>
    <property type="molecule type" value="Genomic_DNA"/>
</dbReference>
<dbReference type="SUPFAM" id="SSF160704">
    <property type="entry name" value="YehR-like"/>
    <property type="match status" value="1"/>
</dbReference>
<keyword evidence="3" id="KW-1185">Reference proteome</keyword>
<dbReference type="AlphaFoldDB" id="A0A934P9D5"/>
<reference evidence="2 3" key="1">
    <citation type="journal article" date="2021" name="Int. J. Syst. Evol. Microbiol.">
        <title>Streptococcus vicugnae sp. nov., isolated from faeces of alpacas (Vicugna pacos) and cattle (Bos taurus), Streptococcus zalophi sp. nov., and Streptococcus pacificus sp. nov., isolated from respiratory tract of California sea lions (Zalophus californianus).</title>
        <authorList>
            <person name="Volokhov D.V."/>
            <person name="Zagorodnyaya T.A."/>
            <person name="Shen Z."/>
            <person name="Blom J."/>
            <person name="Furtak V.A."/>
            <person name="Eisenberg T."/>
            <person name="Fan P."/>
            <person name="Jeong K.C."/>
            <person name="Gao Y."/>
            <person name="Zhang S."/>
            <person name="Amselle M."/>
        </authorList>
    </citation>
    <scope>NUCLEOTIDE SEQUENCE [LARGE SCALE GENOMIC DNA]</scope>
    <source>
        <strain evidence="3">CSL7508-lung</strain>
    </source>
</reference>
<feature type="chain" id="PRO_5037588485" evidence="1">
    <location>
        <begin position="21"/>
        <end position="173"/>
    </location>
</feature>
<dbReference type="InterPro" id="IPR036699">
    <property type="entry name" value="YehR-like_sf"/>
</dbReference>
<dbReference type="PIRSF" id="PIRSF006187">
    <property type="entry name" value="DUF1307"/>
    <property type="match status" value="1"/>
</dbReference>
<dbReference type="Proteomes" id="UP000644875">
    <property type="component" value="Unassembled WGS sequence"/>
</dbReference>
<evidence type="ECO:0000313" key="3">
    <source>
        <dbReference type="Proteomes" id="UP000644875"/>
    </source>
</evidence>
<name>A0A934P9D5_9STRE</name>
<comment type="caution">
    <text evidence="2">The sequence shown here is derived from an EMBL/GenBank/DDBJ whole genome shotgun (WGS) entry which is preliminary data.</text>
</comment>